<feature type="domain" description="Aminoglycoside phosphotransferase" evidence="1">
    <location>
        <begin position="20"/>
        <end position="251"/>
    </location>
</feature>
<protein>
    <submittedName>
        <fullName evidence="2">Aminoglycoside phosphotransferase</fullName>
    </submittedName>
</protein>
<keyword evidence="3" id="KW-1185">Reference proteome</keyword>
<dbReference type="AlphaFoldDB" id="A0A073KJN6"/>
<name>A0A073KJN6_9BACI</name>
<organism evidence="2 3">
    <name type="scientific">Bacillus gaemokensis</name>
    <dbReference type="NCBI Taxonomy" id="574375"/>
    <lineage>
        <taxon>Bacteria</taxon>
        <taxon>Bacillati</taxon>
        <taxon>Bacillota</taxon>
        <taxon>Bacilli</taxon>
        <taxon>Bacillales</taxon>
        <taxon>Bacillaceae</taxon>
        <taxon>Bacillus</taxon>
        <taxon>Bacillus cereus group</taxon>
    </lineage>
</organism>
<dbReference type="Gene3D" id="3.90.1200.10">
    <property type="match status" value="1"/>
</dbReference>
<dbReference type="InterPro" id="IPR002575">
    <property type="entry name" value="Aminoglycoside_PTrfase"/>
</dbReference>
<dbReference type="STRING" id="574375.AZF08_09540"/>
<comment type="caution">
    <text evidence="2">The sequence shown here is derived from an EMBL/GenBank/DDBJ whole genome shotgun (WGS) entry which is preliminary data.</text>
</comment>
<dbReference type="SUPFAM" id="SSF56112">
    <property type="entry name" value="Protein kinase-like (PK-like)"/>
    <property type="match status" value="1"/>
</dbReference>
<evidence type="ECO:0000313" key="2">
    <source>
        <dbReference type="EMBL" id="KEK22533.1"/>
    </source>
</evidence>
<dbReference type="Pfam" id="PF01636">
    <property type="entry name" value="APH"/>
    <property type="match status" value="1"/>
</dbReference>
<dbReference type="RefSeq" id="WP_033677258.1">
    <property type="nucleotide sequence ID" value="NZ_JOTM01000029.1"/>
</dbReference>
<evidence type="ECO:0000313" key="3">
    <source>
        <dbReference type="Proteomes" id="UP000027778"/>
    </source>
</evidence>
<sequence length="313" mass="37368">MEEMLRELEKKLDWPPIVECTLIPKGFSFDEKYKIELENKETYFIKMCDVSTSERKYEEYEYMKHFESIGVPVPKTVHFIKLATVNKCVQVYEWIEGIDGEDILHELTIKEQYKAGKKAGEVLKKIHTLRKDNMEESWETYRWNKYERYLQLLMEYDVDFIDLKSVLNFVENHKSLLQDRPRVFLHDDFHPANIMIHQNKFHSVVDFARFDFGDPIHDFYKTALFTVDISIPFAVGQVHGYCDGEPSLHFWKLYSLYAAMIFPADIVWANRITPNLLDGMKMRLRRILEEHNGFTSYIPSWYKSFNKDIINIE</sequence>
<gene>
    <name evidence="2" type="ORF">BAGA_17635</name>
</gene>
<dbReference type="EMBL" id="JOTM01000029">
    <property type="protein sequence ID" value="KEK22533.1"/>
    <property type="molecule type" value="Genomic_DNA"/>
</dbReference>
<evidence type="ECO:0000259" key="1">
    <source>
        <dbReference type="Pfam" id="PF01636"/>
    </source>
</evidence>
<dbReference type="GO" id="GO:0016740">
    <property type="term" value="F:transferase activity"/>
    <property type="evidence" value="ECO:0007669"/>
    <property type="project" value="UniProtKB-KW"/>
</dbReference>
<dbReference type="OrthoDB" id="334783at2"/>
<dbReference type="PANTHER" id="PTHR41283">
    <property type="entry name" value="AMINOGLYCOSIDE PHOSPHOTRANSFERASE"/>
    <property type="match status" value="1"/>
</dbReference>
<proteinExistence type="predicted"/>
<dbReference type="PANTHER" id="PTHR41283:SF1">
    <property type="entry name" value="AMINOGLYCOSIDE PHOSPHOTRANSFERASE DOMAIN-CONTAINING PROTEIN"/>
    <property type="match status" value="1"/>
</dbReference>
<dbReference type="eggNOG" id="COG3173">
    <property type="taxonomic scope" value="Bacteria"/>
</dbReference>
<reference evidence="2 3" key="1">
    <citation type="submission" date="2014-06" db="EMBL/GenBank/DDBJ databases">
        <title>Draft genome sequence of Bacillus gaemokensis JCM 15801 (MCCC 1A00707).</title>
        <authorList>
            <person name="Lai Q."/>
            <person name="Liu Y."/>
            <person name="Shao Z."/>
        </authorList>
    </citation>
    <scope>NUCLEOTIDE SEQUENCE [LARGE SCALE GENOMIC DNA]</scope>
    <source>
        <strain evidence="2 3">JCM 15801</strain>
    </source>
</reference>
<dbReference type="InterPro" id="IPR011009">
    <property type="entry name" value="Kinase-like_dom_sf"/>
</dbReference>
<keyword evidence="2" id="KW-0808">Transferase</keyword>
<accession>A0A073KJN6</accession>
<dbReference type="Proteomes" id="UP000027778">
    <property type="component" value="Unassembled WGS sequence"/>
</dbReference>